<dbReference type="AlphaFoldDB" id="A0A6J6GHU6"/>
<dbReference type="GO" id="GO:0050126">
    <property type="term" value="F:N-carbamoylputrescine amidase activity"/>
    <property type="evidence" value="ECO:0007669"/>
    <property type="project" value="InterPro"/>
</dbReference>
<evidence type="ECO:0000313" key="4">
    <source>
        <dbReference type="EMBL" id="CAB4598485.1"/>
    </source>
</evidence>
<sequence>MMRSLTVAALQMSMTDVISENVATADRLVREASARGAHLILIPELFEGHYFCEDQRTEHFARAKPLVGHSTIEHFQKLARELSVVIPVSFYERDGNALYNSCAIIDADGMVLGVYRKSHIPDGPGYSEKFYFRLGDTGYKVWDTAVGRIGVAICWDQWFPEVARALVLGGAEIILYPTAIGSEPMDATLDSAAHWQRVMQGHAGANLVPVVAANRVGVERGSRFTLTFYGSSFIAGPTGEILAEADRVSETVLISTFDLDEVAEMRTGWGVFRDRRTDLE</sequence>
<evidence type="ECO:0000256" key="1">
    <source>
        <dbReference type="ARBA" id="ARBA00022801"/>
    </source>
</evidence>
<dbReference type="EMBL" id="CAEZUK010000070">
    <property type="protein sequence ID" value="CAB4598485.1"/>
    <property type="molecule type" value="Genomic_DNA"/>
</dbReference>
<dbReference type="CDD" id="cd07573">
    <property type="entry name" value="CPA"/>
    <property type="match status" value="1"/>
</dbReference>
<keyword evidence="1" id="KW-0378">Hydrolase</keyword>
<comment type="similarity">
    <text evidence="2">Belongs to the carbon-nitrogen hydrolase superfamily.</text>
</comment>
<dbReference type="GO" id="GO:0033388">
    <property type="term" value="P:putrescine biosynthetic process from arginine"/>
    <property type="evidence" value="ECO:0007669"/>
    <property type="project" value="TreeGrafter"/>
</dbReference>
<dbReference type="PANTHER" id="PTHR43674">
    <property type="entry name" value="NITRILASE C965.09-RELATED"/>
    <property type="match status" value="1"/>
</dbReference>
<feature type="domain" description="CN hydrolase" evidence="3">
    <location>
        <begin position="5"/>
        <end position="259"/>
    </location>
</feature>
<dbReference type="SUPFAM" id="SSF56317">
    <property type="entry name" value="Carbon-nitrogen hydrolase"/>
    <property type="match status" value="1"/>
</dbReference>
<dbReference type="PANTHER" id="PTHR43674:SF2">
    <property type="entry name" value="BETA-UREIDOPROPIONASE"/>
    <property type="match status" value="1"/>
</dbReference>
<organism evidence="4">
    <name type="scientific">freshwater metagenome</name>
    <dbReference type="NCBI Taxonomy" id="449393"/>
    <lineage>
        <taxon>unclassified sequences</taxon>
        <taxon>metagenomes</taxon>
        <taxon>ecological metagenomes</taxon>
    </lineage>
</organism>
<proteinExistence type="inferred from homology"/>
<reference evidence="4" key="1">
    <citation type="submission" date="2020-05" db="EMBL/GenBank/DDBJ databases">
        <authorList>
            <person name="Chiriac C."/>
            <person name="Salcher M."/>
            <person name="Ghai R."/>
            <person name="Kavagutti S V."/>
        </authorList>
    </citation>
    <scope>NUCLEOTIDE SEQUENCE</scope>
</reference>
<dbReference type="PROSITE" id="PS50263">
    <property type="entry name" value="CN_HYDROLASE"/>
    <property type="match status" value="1"/>
</dbReference>
<evidence type="ECO:0000256" key="2">
    <source>
        <dbReference type="ARBA" id="ARBA00034122"/>
    </source>
</evidence>
<dbReference type="InterPro" id="IPR017755">
    <property type="entry name" value="N-carbamoylputrescine_amidase"/>
</dbReference>
<protein>
    <submittedName>
        <fullName evidence="4">Unannotated protein</fullName>
    </submittedName>
</protein>
<dbReference type="Gene3D" id="3.60.110.10">
    <property type="entry name" value="Carbon-nitrogen hydrolase"/>
    <property type="match status" value="1"/>
</dbReference>
<gene>
    <name evidence="4" type="ORF">UFOPK1820_00568</name>
</gene>
<evidence type="ECO:0000259" key="3">
    <source>
        <dbReference type="PROSITE" id="PS50263"/>
    </source>
</evidence>
<dbReference type="InterPro" id="IPR036526">
    <property type="entry name" value="C-N_Hydrolase_sf"/>
</dbReference>
<dbReference type="Pfam" id="PF00795">
    <property type="entry name" value="CN_hydrolase"/>
    <property type="match status" value="1"/>
</dbReference>
<dbReference type="InterPro" id="IPR050345">
    <property type="entry name" value="Aliph_Amidase/BUP"/>
</dbReference>
<name>A0A6J6GHU6_9ZZZZ</name>
<dbReference type="InterPro" id="IPR003010">
    <property type="entry name" value="C-N_Hydrolase"/>
</dbReference>
<dbReference type="NCBIfam" id="TIGR03381">
    <property type="entry name" value="agmatine_aguB"/>
    <property type="match status" value="1"/>
</dbReference>
<accession>A0A6J6GHU6</accession>